<dbReference type="PROSITE" id="PS00687">
    <property type="entry name" value="ALDEHYDE_DEHYDR_GLU"/>
    <property type="match status" value="1"/>
</dbReference>
<dbReference type="InterPro" id="IPR016162">
    <property type="entry name" value="Ald_DH_N"/>
</dbReference>
<dbReference type="FunFam" id="3.40.309.10:FF:000003">
    <property type="entry name" value="Aldehyde dehydrogenase"/>
    <property type="match status" value="1"/>
</dbReference>
<accession>A0AAI8C6F5</accession>
<evidence type="ECO:0000256" key="4">
    <source>
        <dbReference type="PIRNR" id="PIRNR036492"/>
    </source>
</evidence>
<feature type="active site" evidence="5 6">
    <location>
        <position position="210"/>
    </location>
</feature>
<keyword evidence="2 4" id="KW-0560">Oxidoreductase</keyword>
<dbReference type="CDD" id="cd07136">
    <property type="entry name" value="ALDH_YwdH-P39616"/>
    <property type="match status" value="1"/>
</dbReference>
<dbReference type="InterPro" id="IPR029510">
    <property type="entry name" value="Ald_DH_CS_GLU"/>
</dbReference>
<dbReference type="Gene3D" id="3.40.605.10">
    <property type="entry name" value="Aldehyde Dehydrogenase, Chain A, domain 1"/>
    <property type="match status" value="1"/>
</dbReference>
<dbReference type="RefSeq" id="WP_058699544.1">
    <property type="nucleotide sequence ID" value="NZ_CP013690.1"/>
</dbReference>
<dbReference type="InterPro" id="IPR016160">
    <property type="entry name" value="Ald_DH_CS_CYS"/>
</dbReference>
<comment type="similarity">
    <text evidence="1 4 7">Belongs to the aldehyde dehydrogenase family.</text>
</comment>
<dbReference type="PANTHER" id="PTHR43570:SF16">
    <property type="entry name" value="ALDEHYDE DEHYDROGENASE TYPE III, ISOFORM Q"/>
    <property type="match status" value="1"/>
</dbReference>
<dbReference type="AlphaFoldDB" id="A0AAI8C6F5"/>
<dbReference type="InterPro" id="IPR016163">
    <property type="entry name" value="Ald_DH_C"/>
</dbReference>
<reference evidence="9 10" key="1">
    <citation type="journal article" date="2016" name="J. Zhejiang Univ. Sci. B">
        <title>Antibiotic resistance mechanisms of Myroides sp.</title>
        <authorList>
            <person name="Hu S."/>
            <person name="Yuan S."/>
            <person name="Qu H."/>
            <person name="Jiang T."/>
            <person name="Zhou Y."/>
            <person name="Wang M."/>
            <person name="Ming D."/>
        </authorList>
    </citation>
    <scope>NUCLEOTIDE SEQUENCE [LARGE SCALE GENOMIC DNA]</scope>
    <source>
        <strain evidence="9 10">PR63039</strain>
    </source>
</reference>
<evidence type="ECO:0000313" key="10">
    <source>
        <dbReference type="Proteomes" id="UP000069030"/>
    </source>
</evidence>
<feature type="active site" evidence="5">
    <location>
        <position position="244"/>
    </location>
</feature>
<dbReference type="KEGG" id="mod:AS202_13070"/>
<evidence type="ECO:0000256" key="1">
    <source>
        <dbReference type="ARBA" id="ARBA00009986"/>
    </source>
</evidence>
<sequence>MDTILSIFNAQKDFFNSNQTKDISFRITQLKKLKQLLKANEDRLAEAIYLDFGKSSFETYMTELSIVYLEIDYFIKNIKKLSKPKRVSTGVINFPGRGYIMPEPLGLCLVIGAWNYPYQLSLLPALTAIAAGNTVMIKPSELPMNTSNVLAELLNSIFPKELLYVVEGGVEETTQLLSLQFDKIFFTGSTVVGKIVYQAAAKNLVPITLELGGKSPVFILKDCDLEITAKRLVWAKLLNAGQTCVAPDYLLVEREIKEKLIKQLQKEMSNYPLDSKELPSHYLQIINTHHFDRLVSLINLEKVCFGGYIDREKRFISPTILDNVDWGDSVMQEEIFGPILPIIAFESLDEVIEKVKEKPKPLSCYIYSKDQSLIKKILREVSFGGGAVNDSLMHLTTSTLPFGGVGASGMGSYHGRYGFEAFTHFKSILHKPFWFESNMKYPPYTKRKENWLRRLFK</sequence>
<protein>
    <recommendedName>
        <fullName evidence="4">Aldehyde dehydrogenase</fullName>
    </recommendedName>
</protein>
<keyword evidence="3" id="KW-0520">NAD</keyword>
<dbReference type="EMBL" id="CP013690">
    <property type="protein sequence ID" value="ALU27023.1"/>
    <property type="molecule type" value="Genomic_DNA"/>
</dbReference>
<evidence type="ECO:0000256" key="3">
    <source>
        <dbReference type="ARBA" id="ARBA00023027"/>
    </source>
</evidence>
<evidence type="ECO:0000256" key="6">
    <source>
        <dbReference type="PROSITE-ProRule" id="PRU10007"/>
    </source>
</evidence>
<organism evidence="9 10">
    <name type="scientific">Myroides odoratimimus</name>
    <dbReference type="NCBI Taxonomy" id="76832"/>
    <lineage>
        <taxon>Bacteria</taxon>
        <taxon>Pseudomonadati</taxon>
        <taxon>Bacteroidota</taxon>
        <taxon>Flavobacteriia</taxon>
        <taxon>Flavobacteriales</taxon>
        <taxon>Flavobacteriaceae</taxon>
        <taxon>Myroides</taxon>
    </lineage>
</organism>
<evidence type="ECO:0000259" key="8">
    <source>
        <dbReference type="Pfam" id="PF00171"/>
    </source>
</evidence>
<dbReference type="InterPro" id="IPR015590">
    <property type="entry name" value="Aldehyde_DH_dom"/>
</dbReference>
<proteinExistence type="inferred from homology"/>
<evidence type="ECO:0000313" key="9">
    <source>
        <dbReference type="EMBL" id="ALU27023.1"/>
    </source>
</evidence>
<dbReference type="GO" id="GO:0004029">
    <property type="term" value="F:aldehyde dehydrogenase (NAD+) activity"/>
    <property type="evidence" value="ECO:0007669"/>
    <property type="project" value="TreeGrafter"/>
</dbReference>
<feature type="domain" description="Aldehyde dehydrogenase" evidence="8">
    <location>
        <begin position="12"/>
        <end position="428"/>
    </location>
</feature>
<dbReference type="InterPro" id="IPR012394">
    <property type="entry name" value="Aldehyde_DH_NAD(P)"/>
</dbReference>
<evidence type="ECO:0000256" key="7">
    <source>
        <dbReference type="RuleBase" id="RU003345"/>
    </source>
</evidence>
<dbReference type="InterPro" id="IPR016161">
    <property type="entry name" value="Ald_DH/histidinol_DH"/>
</dbReference>
<dbReference type="Proteomes" id="UP000069030">
    <property type="component" value="Chromosome"/>
</dbReference>
<evidence type="ECO:0000256" key="5">
    <source>
        <dbReference type="PIRSR" id="PIRSR036492-1"/>
    </source>
</evidence>
<dbReference type="Gene3D" id="3.40.309.10">
    <property type="entry name" value="Aldehyde Dehydrogenase, Chain A, domain 2"/>
    <property type="match status" value="1"/>
</dbReference>
<gene>
    <name evidence="9" type="ORF">AS202_13070</name>
</gene>
<dbReference type="PROSITE" id="PS00070">
    <property type="entry name" value="ALDEHYDE_DEHYDR_CYS"/>
    <property type="match status" value="1"/>
</dbReference>
<name>A0AAI8C6F5_9FLAO</name>
<dbReference type="PIRSF" id="PIRSF036492">
    <property type="entry name" value="ALDH"/>
    <property type="match status" value="1"/>
</dbReference>
<dbReference type="SUPFAM" id="SSF53720">
    <property type="entry name" value="ALDH-like"/>
    <property type="match status" value="1"/>
</dbReference>
<dbReference type="FunFam" id="3.40.605.10:FF:000004">
    <property type="entry name" value="Aldehyde dehydrogenase"/>
    <property type="match status" value="1"/>
</dbReference>
<dbReference type="GO" id="GO:0006081">
    <property type="term" value="P:aldehyde metabolic process"/>
    <property type="evidence" value="ECO:0007669"/>
    <property type="project" value="InterPro"/>
</dbReference>
<dbReference type="PANTHER" id="PTHR43570">
    <property type="entry name" value="ALDEHYDE DEHYDROGENASE"/>
    <property type="match status" value="1"/>
</dbReference>
<evidence type="ECO:0000256" key="2">
    <source>
        <dbReference type="ARBA" id="ARBA00023002"/>
    </source>
</evidence>
<dbReference type="Pfam" id="PF00171">
    <property type="entry name" value="Aldedh"/>
    <property type="match status" value="1"/>
</dbReference>
<dbReference type="GO" id="GO:0005737">
    <property type="term" value="C:cytoplasm"/>
    <property type="evidence" value="ECO:0007669"/>
    <property type="project" value="TreeGrafter"/>
</dbReference>